<feature type="compositionally biased region" description="Pro residues" evidence="1">
    <location>
        <begin position="519"/>
        <end position="529"/>
    </location>
</feature>
<dbReference type="EMBL" id="DS469515">
    <property type="protein sequence ID" value="EDO48222.1"/>
    <property type="molecule type" value="Genomic_DNA"/>
</dbReference>
<feature type="domain" description="CID" evidence="4">
    <location>
        <begin position="152"/>
        <end position="292"/>
    </location>
</feature>
<dbReference type="InterPro" id="IPR035967">
    <property type="entry name" value="SWAP/Surp_sf"/>
</dbReference>
<dbReference type="InterPro" id="IPR000061">
    <property type="entry name" value="Surp"/>
</dbReference>
<evidence type="ECO:0008006" key="7">
    <source>
        <dbReference type="Google" id="ProtNLM"/>
    </source>
</evidence>
<sequence>MASVAQQKPPFPPPDDQELKNIIDKLANFVARNGSKFEDMTKEKQKNNPKFSFLYSGQNYHNYYRWRVSVEIASNQTQQHQQQTQMVANSQYNKPQSSALVQQALVQQSINSAPWQQQQQQTPPQQVVTAVPPPAQYAAPPPTVYQNAPQPPSDLDFQEFDGMLQKLMDSCTKDAISTGRGWVLNNAKSPQHCHHIMEYILKKCFAPGLTFPNKLHLVYIINDIVHHAARKNLTDLNSAVKEVVVPVFCYARQGDIGEGMQKLTKVLGIWETNDFFDAATLQKLKNPESAKAEVEEVQKRLSQGQFSSNANYQQQQASPIQNEFQAKQAFQQYPNYQQYQQQYQQYYHQYPPYQQQNPGQFPPTAPPGFNQPPPSFGIGQAVPGQPQGYQQEENVGHASHDQQGQSQAKEERPQQVLSEESSEASDEPPDEQKQSDGMNAQASNEGCGQKGGPTDQRRNHEGDPYHGGPFNQAPPGFPPRWGPPPHMPPDYRGFPPPNFPPPDFSRPPPNFNDPAFQGRPPPFVRPPPQQFDYQHGRANMDIPPPIDYNHGRPPHDDFGHEAYGPDDYGPDSYGPEEFGPPPVPPPPRPIIPEAMYYELPAGLMAPMVKLSDVDYVPLNPADIRLPAPQPPSERLLAAVEAFYSPPSHESPRNADGWEQSGLFEFYKAKLPFLKQRDLTKKDRPVPPSTPPKKTSPDQSRSRSRSPRSHRSTSRSPRRRHSPSVSPPYRRRSRSRSPQRQRSRSRSRSRSKSRSISPMFCSSDRKSPSPPAFSPFVTKTTETRLDETNVGHQMLKKMGWEGAGLGKNERGIQNPIQAGEVRERHNMYKGIGVEEDDVFDKFRYKRSYTYNRPACSHAPHPIGEISLYFSLELACIES</sequence>
<feature type="domain" description="G-patch" evidence="3">
    <location>
        <begin position="786"/>
        <end position="835"/>
    </location>
</feature>
<feature type="compositionally biased region" description="Basic residues" evidence="1">
    <location>
        <begin position="701"/>
        <end position="721"/>
    </location>
</feature>
<keyword evidence="6" id="KW-1185">Reference proteome</keyword>
<dbReference type="Gene3D" id="1.25.40.90">
    <property type="match status" value="1"/>
</dbReference>
<feature type="compositionally biased region" description="Pro residues" evidence="1">
    <location>
        <begin position="578"/>
        <end position="587"/>
    </location>
</feature>
<dbReference type="eggNOG" id="KOG0007">
    <property type="taxonomic scope" value="Eukaryota"/>
</dbReference>
<dbReference type="PROSITE" id="PS50174">
    <property type="entry name" value="G_PATCH"/>
    <property type="match status" value="1"/>
</dbReference>
<dbReference type="InterPro" id="IPR056721">
    <property type="entry name" value="DUF7819"/>
</dbReference>
<feature type="compositionally biased region" description="Basic and acidic residues" evidence="1">
    <location>
        <begin position="549"/>
        <end position="560"/>
    </location>
</feature>
<name>A7RKB9_NEMVE</name>
<dbReference type="PROSITE" id="PS51391">
    <property type="entry name" value="CID"/>
    <property type="match status" value="1"/>
</dbReference>
<dbReference type="Pfam" id="PF04818">
    <property type="entry name" value="CID"/>
    <property type="match status" value="1"/>
</dbReference>
<proteinExistence type="predicted"/>
<dbReference type="Proteomes" id="UP000001593">
    <property type="component" value="Unassembled WGS sequence"/>
</dbReference>
<dbReference type="PANTHER" id="PTHR12323">
    <property type="entry name" value="SR-RELATED CTD ASSOCIATED FACTOR 6"/>
    <property type="match status" value="1"/>
</dbReference>
<dbReference type="STRING" id="45351.A7RKB9"/>
<dbReference type="eggNOG" id="KOG4368">
    <property type="taxonomic scope" value="Eukaryota"/>
</dbReference>
<dbReference type="Gene3D" id="1.10.10.790">
    <property type="entry name" value="Surp module"/>
    <property type="match status" value="1"/>
</dbReference>
<dbReference type="PANTHER" id="PTHR12323:SF0">
    <property type="entry name" value="CALCIUM HOMEOSTASIS ENDOPLASMIC RETICULUM PROTEIN"/>
    <property type="match status" value="1"/>
</dbReference>
<dbReference type="Pfam" id="PF01585">
    <property type="entry name" value="G-patch"/>
    <property type="match status" value="1"/>
</dbReference>
<reference evidence="5 6" key="1">
    <citation type="journal article" date="2007" name="Science">
        <title>Sea anemone genome reveals ancestral eumetazoan gene repertoire and genomic organization.</title>
        <authorList>
            <person name="Putnam N.H."/>
            <person name="Srivastava M."/>
            <person name="Hellsten U."/>
            <person name="Dirks B."/>
            <person name="Chapman J."/>
            <person name="Salamov A."/>
            <person name="Terry A."/>
            <person name="Shapiro H."/>
            <person name="Lindquist E."/>
            <person name="Kapitonov V.V."/>
            <person name="Jurka J."/>
            <person name="Genikhovich G."/>
            <person name="Grigoriev I.V."/>
            <person name="Lucas S.M."/>
            <person name="Steele R.E."/>
            <person name="Finnerty J.R."/>
            <person name="Technau U."/>
            <person name="Martindale M.Q."/>
            <person name="Rokhsar D.S."/>
        </authorList>
    </citation>
    <scope>NUCLEOTIDE SEQUENCE [LARGE SCALE GENOMIC DNA]</scope>
    <source>
        <strain evidence="6">CH2 X CH6</strain>
    </source>
</reference>
<gene>
    <name evidence="5" type="ORF">NEMVEDRAFT_v1g238907</name>
</gene>
<accession>A7RKB9</accession>
<organism evidence="5 6">
    <name type="scientific">Nematostella vectensis</name>
    <name type="common">Starlet sea anemone</name>
    <dbReference type="NCBI Taxonomy" id="45351"/>
    <lineage>
        <taxon>Eukaryota</taxon>
        <taxon>Metazoa</taxon>
        <taxon>Cnidaria</taxon>
        <taxon>Anthozoa</taxon>
        <taxon>Hexacorallia</taxon>
        <taxon>Actiniaria</taxon>
        <taxon>Edwardsiidae</taxon>
        <taxon>Nematostella</taxon>
    </lineage>
</organism>
<dbReference type="OMA" id="WETNAYL"/>
<evidence type="ECO:0000259" key="3">
    <source>
        <dbReference type="PROSITE" id="PS50174"/>
    </source>
</evidence>
<evidence type="ECO:0000313" key="6">
    <source>
        <dbReference type="Proteomes" id="UP000001593"/>
    </source>
</evidence>
<dbReference type="Pfam" id="PF25127">
    <property type="entry name" value="DUF7819"/>
    <property type="match status" value="1"/>
</dbReference>
<dbReference type="GO" id="GO:0003723">
    <property type="term" value="F:RNA binding"/>
    <property type="evidence" value="ECO:0007669"/>
    <property type="project" value="InterPro"/>
</dbReference>
<evidence type="ECO:0000313" key="5">
    <source>
        <dbReference type="EMBL" id="EDO48222.1"/>
    </source>
</evidence>
<dbReference type="GO" id="GO:0006874">
    <property type="term" value="P:intracellular calcium ion homeostasis"/>
    <property type="evidence" value="ECO:0000318"/>
    <property type="project" value="GO_Central"/>
</dbReference>
<dbReference type="InParanoid" id="A7RKB9"/>
<dbReference type="InterPro" id="IPR006569">
    <property type="entry name" value="CID_dom"/>
</dbReference>
<dbReference type="InterPro" id="IPR008942">
    <property type="entry name" value="ENTH_VHS"/>
</dbReference>
<feature type="compositionally biased region" description="Pro residues" evidence="1">
    <location>
        <begin position="360"/>
        <end position="375"/>
    </location>
</feature>
<dbReference type="SMART" id="SM00443">
    <property type="entry name" value="G_patch"/>
    <property type="match status" value="1"/>
</dbReference>
<dbReference type="SUPFAM" id="SSF109905">
    <property type="entry name" value="Surp module (SWAP domain)"/>
    <property type="match status" value="1"/>
</dbReference>
<evidence type="ECO:0000259" key="4">
    <source>
        <dbReference type="PROSITE" id="PS51391"/>
    </source>
</evidence>
<dbReference type="SMART" id="SM00582">
    <property type="entry name" value="RPR"/>
    <property type="match status" value="1"/>
</dbReference>
<evidence type="ECO:0000256" key="1">
    <source>
        <dbReference type="SAM" id="MobiDB-lite"/>
    </source>
</evidence>
<evidence type="ECO:0000259" key="2">
    <source>
        <dbReference type="PROSITE" id="PS50128"/>
    </source>
</evidence>
<dbReference type="SMART" id="SM00648">
    <property type="entry name" value="SWAP"/>
    <property type="match status" value="1"/>
</dbReference>
<dbReference type="GO" id="GO:0006396">
    <property type="term" value="P:RNA processing"/>
    <property type="evidence" value="ECO:0007669"/>
    <property type="project" value="InterPro"/>
</dbReference>
<dbReference type="HOGENOM" id="CLU_009446_0_0_1"/>
<feature type="region of interest" description="Disordered" evidence="1">
    <location>
        <begin position="351"/>
        <end position="587"/>
    </location>
</feature>
<dbReference type="GO" id="GO:0048471">
    <property type="term" value="C:perinuclear region of cytoplasm"/>
    <property type="evidence" value="ECO:0000318"/>
    <property type="project" value="GO_Central"/>
</dbReference>
<dbReference type="InterPro" id="IPR000467">
    <property type="entry name" value="G_patch_dom"/>
</dbReference>
<dbReference type="PROSITE" id="PS50128">
    <property type="entry name" value="SURP"/>
    <property type="match status" value="1"/>
</dbReference>
<feature type="compositionally biased region" description="Basic and acidic residues" evidence="1">
    <location>
        <begin position="455"/>
        <end position="464"/>
    </location>
</feature>
<feature type="domain" description="SURP motif" evidence="2">
    <location>
        <begin position="22"/>
        <end position="64"/>
    </location>
</feature>
<feature type="compositionally biased region" description="Acidic residues" evidence="1">
    <location>
        <begin position="420"/>
        <end position="429"/>
    </location>
</feature>
<dbReference type="AlphaFoldDB" id="A7RKB9"/>
<dbReference type="PhylomeDB" id="A7RKB9"/>
<feature type="compositionally biased region" description="Basic residues" evidence="1">
    <location>
        <begin position="728"/>
        <end position="752"/>
    </location>
</feature>
<feature type="compositionally biased region" description="Pro residues" evidence="1">
    <location>
        <begin position="475"/>
        <end position="511"/>
    </location>
</feature>
<feature type="compositionally biased region" description="Polar residues" evidence="1">
    <location>
        <begin position="435"/>
        <end position="446"/>
    </location>
</feature>
<feature type="region of interest" description="Disordered" evidence="1">
    <location>
        <begin position="673"/>
        <end position="779"/>
    </location>
</feature>
<protein>
    <recommendedName>
        <fullName evidence="7">Calcium homeostasis endoplasmic reticulum protein</fullName>
    </recommendedName>
</protein>
<dbReference type="Pfam" id="PF01805">
    <property type="entry name" value="Surp"/>
    <property type="match status" value="1"/>
</dbReference>
<feature type="compositionally biased region" description="Basic and acidic residues" evidence="1">
    <location>
        <begin position="674"/>
        <end position="684"/>
    </location>
</feature>